<dbReference type="Gene3D" id="3.40.50.10860">
    <property type="entry name" value="Leucine Dehydrogenase, chain A, domain 1"/>
    <property type="match status" value="1"/>
</dbReference>
<feature type="binding site" evidence="6">
    <location>
        <position position="284"/>
    </location>
    <ligand>
        <name>NAD(+)</name>
        <dbReference type="ChEBI" id="CHEBI:57540"/>
    </ligand>
</feature>
<dbReference type="PANTHER" id="PTHR43571:SF1">
    <property type="entry name" value="NADP-SPECIFIC GLUTAMATE DEHYDROGENASE 1-RELATED"/>
    <property type="match status" value="1"/>
</dbReference>
<proteinExistence type="inferred from homology"/>
<sequence>MSHSSRAAGTAARVRQAARTVSPTSLPNRPRPESATVTDALTDLPASVAPVFETVTARNPHEPEFHQAVHEVLHSIAPVLDRHPEFTGAGIVPRLVEPERQIMFRVPWVDDAGRVQVDRGYRIQFSSVLGPYKGGLRFHPSVNLSIIKFLGFEQIFKNALTGQGIGGAKGGSDFDPHGKSDAEVMRFCQSFVSELYRHLGEHTDVPAGDIGVGVREIGYLFGQYRKITNRHESGTFTGKGVQWGGAEVRTEATGYGVVFFAEEMLSARGTSLEGLRVGVSGSGNVAIYAIAKAHELGALPVTASDSSGYVVDDDGIDVALLRQIKEVERARIAEYAARRPSARFVEGGRPWEVAVDVAIPAATQNELDEADARALIGNGVRAVAEGANMPSTPAAVAAFQASDVLFGPGKAANAGGVAASAFEMSQNASRQRWSFDESERKLRAIIADIHASARDAAERYDRPGDYVAGANIAGFERVAHAMLAQGVI</sequence>
<dbReference type="GO" id="GO:0005829">
    <property type="term" value="C:cytosol"/>
    <property type="evidence" value="ECO:0007669"/>
    <property type="project" value="TreeGrafter"/>
</dbReference>
<dbReference type="PIRSF" id="PIRSF000185">
    <property type="entry name" value="Glu_DH"/>
    <property type="match status" value="1"/>
</dbReference>
<feature type="binding site" evidence="6">
    <location>
        <position position="133"/>
    </location>
    <ligand>
        <name>substrate</name>
    </ligand>
</feature>
<dbReference type="InterPro" id="IPR046346">
    <property type="entry name" value="Aminoacid_DH-like_N_sf"/>
</dbReference>
<evidence type="ECO:0000256" key="9">
    <source>
        <dbReference type="SAM" id="MobiDB-lite"/>
    </source>
</evidence>
<keyword evidence="6" id="KW-0547">Nucleotide-binding</keyword>
<dbReference type="FunFam" id="3.40.50.10860:FF:000002">
    <property type="entry name" value="Glutamate dehydrogenase"/>
    <property type="match status" value="1"/>
</dbReference>
<dbReference type="AlphaFoldDB" id="A0A543L0T1"/>
<comment type="similarity">
    <text evidence="1 4 8">Belongs to the Glu/Leu/Phe/Val dehydrogenases family.</text>
</comment>
<reference evidence="11 12" key="1">
    <citation type="submission" date="2019-06" db="EMBL/GenBank/DDBJ databases">
        <title>Sequencing the genomes of 1000 actinobacteria strains.</title>
        <authorList>
            <person name="Klenk H.-P."/>
        </authorList>
    </citation>
    <scope>NUCLEOTIDE SEQUENCE [LARGE SCALE GENOMIC DNA]</scope>
    <source>
        <strain evidence="11 12">DSM 20427</strain>
    </source>
</reference>
<organism evidence="11 12">
    <name type="scientific">Microbacterium lacticum</name>
    <dbReference type="NCBI Taxonomy" id="33885"/>
    <lineage>
        <taxon>Bacteria</taxon>
        <taxon>Bacillati</taxon>
        <taxon>Actinomycetota</taxon>
        <taxon>Actinomycetes</taxon>
        <taxon>Micrococcales</taxon>
        <taxon>Microbacteriaceae</taxon>
        <taxon>Microbacterium</taxon>
    </lineage>
</organism>
<evidence type="ECO:0000256" key="2">
    <source>
        <dbReference type="ARBA" id="ARBA00011643"/>
    </source>
</evidence>
<evidence type="ECO:0000256" key="8">
    <source>
        <dbReference type="RuleBase" id="RU004417"/>
    </source>
</evidence>
<comment type="subunit">
    <text evidence="2">Homohexamer.</text>
</comment>
<dbReference type="GO" id="GO:0006537">
    <property type="term" value="P:glutamate biosynthetic process"/>
    <property type="evidence" value="ECO:0007669"/>
    <property type="project" value="TreeGrafter"/>
</dbReference>
<feature type="region of interest" description="Disordered" evidence="9">
    <location>
        <begin position="1"/>
        <end position="35"/>
    </location>
</feature>
<evidence type="ECO:0000256" key="4">
    <source>
        <dbReference type="PIRNR" id="PIRNR000185"/>
    </source>
</evidence>
<protein>
    <recommendedName>
        <fullName evidence="4">Glutamate dehydrogenase</fullName>
    </recommendedName>
</protein>
<dbReference type="PANTHER" id="PTHR43571">
    <property type="entry name" value="NADP-SPECIFIC GLUTAMATE DEHYDROGENASE 1-RELATED"/>
    <property type="match status" value="1"/>
</dbReference>
<evidence type="ECO:0000313" key="11">
    <source>
        <dbReference type="EMBL" id="TQN00936.1"/>
    </source>
</evidence>
<gene>
    <name evidence="11" type="ORF">FHX68_1065</name>
</gene>
<evidence type="ECO:0000256" key="3">
    <source>
        <dbReference type="ARBA" id="ARBA00023002"/>
    </source>
</evidence>
<feature type="site" description="Important for catalysis" evidence="7">
    <location>
        <position position="209"/>
    </location>
</feature>
<dbReference type="InterPro" id="IPR050724">
    <property type="entry name" value="Glu_Leu_Phe_Val_DH"/>
</dbReference>
<dbReference type="InterPro" id="IPR006097">
    <property type="entry name" value="Glu/Leu/Phe/Val/Trp_DH_dimer"/>
</dbReference>
<dbReference type="FunFam" id="1.10.285.10:FF:000001">
    <property type="entry name" value="Glutamate dehydrogenase"/>
    <property type="match status" value="1"/>
</dbReference>
<evidence type="ECO:0000256" key="7">
    <source>
        <dbReference type="PIRSR" id="PIRSR000185-3"/>
    </source>
</evidence>
<dbReference type="OrthoDB" id="9803297at2"/>
<evidence type="ECO:0000313" key="12">
    <source>
        <dbReference type="Proteomes" id="UP000319804"/>
    </source>
</evidence>
<dbReference type="GO" id="GO:0004354">
    <property type="term" value="F:glutamate dehydrogenase (NADP+) activity"/>
    <property type="evidence" value="ECO:0007669"/>
    <property type="project" value="TreeGrafter"/>
</dbReference>
<dbReference type="CDD" id="cd05313">
    <property type="entry name" value="NAD_bind_2_Glu_DH"/>
    <property type="match status" value="1"/>
</dbReference>
<dbReference type="SUPFAM" id="SSF53223">
    <property type="entry name" value="Aminoacid dehydrogenase-like, N-terminal domain"/>
    <property type="match status" value="1"/>
</dbReference>
<feature type="binding site" evidence="6">
    <location>
        <position position="208"/>
    </location>
    <ligand>
        <name>substrate</name>
    </ligand>
</feature>
<evidence type="ECO:0000256" key="6">
    <source>
        <dbReference type="PIRSR" id="PIRSR000185-2"/>
    </source>
</evidence>
<dbReference type="InterPro" id="IPR014362">
    <property type="entry name" value="Glu_DH"/>
</dbReference>
<dbReference type="Pfam" id="PF00208">
    <property type="entry name" value="ELFV_dehydrog"/>
    <property type="match status" value="1"/>
</dbReference>
<dbReference type="NCBIfam" id="NF006929">
    <property type="entry name" value="PRK09414.1"/>
    <property type="match status" value="1"/>
</dbReference>
<feature type="binding site" evidence="6">
    <location>
        <position position="253"/>
    </location>
    <ligand>
        <name>NAD(+)</name>
        <dbReference type="ChEBI" id="CHEBI:57540"/>
    </ligand>
</feature>
<keyword evidence="12" id="KW-1185">Reference proteome</keyword>
<dbReference type="Gene3D" id="3.40.50.720">
    <property type="entry name" value="NAD(P)-binding Rossmann-like Domain"/>
    <property type="match status" value="1"/>
</dbReference>
<keyword evidence="6" id="KW-0520">NAD</keyword>
<dbReference type="PRINTS" id="PR00082">
    <property type="entry name" value="GLFDHDRGNASE"/>
</dbReference>
<dbReference type="FunFam" id="3.40.50.720:FF:000030">
    <property type="entry name" value="Glutamate dehydrogenase"/>
    <property type="match status" value="1"/>
</dbReference>
<dbReference type="GO" id="GO:0000166">
    <property type="term" value="F:nucleotide binding"/>
    <property type="evidence" value="ECO:0007669"/>
    <property type="project" value="UniProtKB-KW"/>
</dbReference>
<feature type="binding site" evidence="6">
    <location>
        <position position="157"/>
    </location>
    <ligand>
        <name>substrate</name>
    </ligand>
</feature>
<dbReference type="InterPro" id="IPR033922">
    <property type="entry name" value="NAD_bind_Glu_DH"/>
</dbReference>
<dbReference type="Proteomes" id="UP000319804">
    <property type="component" value="Unassembled WGS sequence"/>
</dbReference>
<dbReference type="Pfam" id="PF02812">
    <property type="entry name" value="ELFV_dehydrog_N"/>
    <property type="match status" value="1"/>
</dbReference>
<dbReference type="InterPro" id="IPR006096">
    <property type="entry name" value="Glu/Leu/Phe/Val/Trp_DH_C"/>
</dbReference>
<feature type="compositionally biased region" description="Low complexity" evidence="9">
    <location>
        <begin position="1"/>
        <end position="21"/>
    </location>
</feature>
<feature type="active site" description="Proton donor" evidence="5">
    <location>
        <position position="169"/>
    </location>
</feature>
<keyword evidence="3 4" id="KW-0560">Oxidoreductase</keyword>
<accession>A0A543L0T1</accession>
<comment type="caution">
    <text evidence="11">The sequence shown here is derived from an EMBL/GenBank/DDBJ whole genome shotgun (WGS) entry which is preliminary data.</text>
</comment>
<evidence type="ECO:0000256" key="1">
    <source>
        <dbReference type="ARBA" id="ARBA00006382"/>
    </source>
</evidence>
<dbReference type="SUPFAM" id="SSF51735">
    <property type="entry name" value="NAD(P)-binding Rossmann-fold domains"/>
    <property type="match status" value="1"/>
</dbReference>
<dbReference type="InterPro" id="IPR036291">
    <property type="entry name" value="NAD(P)-bd_dom_sf"/>
</dbReference>
<evidence type="ECO:0000259" key="10">
    <source>
        <dbReference type="SMART" id="SM00839"/>
    </source>
</evidence>
<evidence type="ECO:0000256" key="5">
    <source>
        <dbReference type="PIRSR" id="PIRSR000185-1"/>
    </source>
</evidence>
<dbReference type="InterPro" id="IPR006095">
    <property type="entry name" value="Glu/Leu/Phe/Val/Trp_DH"/>
</dbReference>
<name>A0A543L0T1_9MICO</name>
<dbReference type="SMART" id="SM00839">
    <property type="entry name" value="ELFV_dehydrog"/>
    <property type="match status" value="1"/>
</dbReference>
<dbReference type="Gene3D" id="1.10.285.10">
    <property type="entry name" value="Glutamate Dehydrogenase, chain A, domain 3"/>
    <property type="match status" value="2"/>
</dbReference>
<feature type="binding site" evidence="6">
    <location>
        <position position="420"/>
    </location>
    <ligand>
        <name>substrate</name>
    </ligand>
</feature>
<feature type="binding site" evidence="6">
    <location>
        <position position="154"/>
    </location>
    <ligand>
        <name>substrate</name>
    </ligand>
</feature>
<feature type="domain" description="Glutamate/phenylalanine/leucine/valine/L-tryptophan dehydrogenase C-terminal" evidence="10">
    <location>
        <begin position="246"/>
        <end position="486"/>
    </location>
</feature>
<dbReference type="EMBL" id="VFPS01000001">
    <property type="protein sequence ID" value="TQN00936.1"/>
    <property type="molecule type" value="Genomic_DNA"/>
</dbReference>